<evidence type="ECO:0000256" key="1">
    <source>
        <dbReference type="SAM" id="Coils"/>
    </source>
</evidence>
<feature type="non-terminal residue" evidence="2">
    <location>
        <position position="1"/>
    </location>
</feature>
<dbReference type="OMA" id="DDYIRLH"/>
<dbReference type="PANTHER" id="PTHR15673:SF2">
    <property type="entry name" value="IQ CALMODULIN-BINDING MOTIF-CONTAINING PROTEIN 1"/>
    <property type="match status" value="1"/>
</dbReference>
<dbReference type="CDD" id="cd23767">
    <property type="entry name" value="IQCD"/>
    <property type="match status" value="1"/>
</dbReference>
<dbReference type="Gene3D" id="1.20.5.190">
    <property type="match status" value="1"/>
</dbReference>
<dbReference type="SMART" id="SM00015">
    <property type="entry name" value="IQ"/>
    <property type="match status" value="3"/>
</dbReference>
<dbReference type="AlphaFoldDB" id="A0A401SS27"/>
<evidence type="ECO:0000313" key="3">
    <source>
        <dbReference type="Proteomes" id="UP000287033"/>
    </source>
</evidence>
<dbReference type="GO" id="GO:0005929">
    <property type="term" value="C:cilium"/>
    <property type="evidence" value="ECO:0007669"/>
    <property type="project" value="TreeGrafter"/>
</dbReference>
<comment type="caution">
    <text evidence="2">The sequence shown here is derived from an EMBL/GenBank/DDBJ whole genome shotgun (WGS) entry which is preliminary data.</text>
</comment>
<dbReference type="GO" id="GO:0005516">
    <property type="term" value="F:calmodulin binding"/>
    <property type="evidence" value="ECO:0007669"/>
    <property type="project" value="InterPro"/>
</dbReference>
<evidence type="ECO:0000313" key="2">
    <source>
        <dbReference type="EMBL" id="GCC33153.1"/>
    </source>
</evidence>
<feature type="coiled-coil region" evidence="1">
    <location>
        <begin position="209"/>
        <end position="246"/>
    </location>
</feature>
<dbReference type="GO" id="GO:0060271">
    <property type="term" value="P:cilium assembly"/>
    <property type="evidence" value="ECO:0007669"/>
    <property type="project" value="InterPro"/>
</dbReference>
<sequence length="473" mass="55848">RGFWRCPGNGRRGRVGRSCVPGGGRRLEGVSLQLEAWILEILKKPPVESKELQKLKEDIYYYDLIQYCILVLKQDYYNIPGSWSTAVDLAEIVSTVCVGLNPKEDVEEFYEKVLPSASDNLMVLARRLQTRFLQAVEDDIKQDFLRCFLNVTNSLCWLLSDHIQLIQHDEERNDSVKFHRCACLIQASWRAYQTRKRLKCLPKAVTTLQRSFRAKREQEMQQLEKKREEEELKRQLQLRRHRALREFRQRQLSLLELVPASEMDKYLQEERERSALLIQKVWHGYRHRRDFNKQKQALKEFRAAVVIQRAVLKFLRKRRNRSPCIMPWQGPSGLTDTRRLKLHAKVDAYIKLHPVPQASEERTKERHSQAQEMLGQYLMKRNLERKSEQRQEALLAQINTDIELLMNAPGLKEATEKDVEVFSSRSVPVAARARQSHNTMLQYTRGPWWKKLGDEFQDPEMIDTEDMDFDLML</sequence>
<dbReference type="PROSITE" id="PS50096">
    <property type="entry name" value="IQ"/>
    <property type="match status" value="2"/>
</dbReference>
<dbReference type="Proteomes" id="UP000287033">
    <property type="component" value="Unassembled WGS sequence"/>
</dbReference>
<accession>A0A401SS27</accession>
<reference evidence="2 3" key="1">
    <citation type="journal article" date="2018" name="Nat. Ecol. Evol.">
        <title>Shark genomes provide insights into elasmobranch evolution and the origin of vertebrates.</title>
        <authorList>
            <person name="Hara Y"/>
            <person name="Yamaguchi K"/>
            <person name="Onimaru K"/>
            <person name="Kadota M"/>
            <person name="Koyanagi M"/>
            <person name="Keeley SD"/>
            <person name="Tatsumi K"/>
            <person name="Tanaka K"/>
            <person name="Motone F"/>
            <person name="Kageyama Y"/>
            <person name="Nozu R"/>
            <person name="Adachi N"/>
            <person name="Nishimura O"/>
            <person name="Nakagawa R"/>
            <person name="Tanegashima C"/>
            <person name="Kiyatake I"/>
            <person name="Matsumoto R"/>
            <person name="Murakumo K"/>
            <person name="Nishida K"/>
            <person name="Terakita A"/>
            <person name="Kuratani S"/>
            <person name="Sato K"/>
            <person name="Hyodo S Kuraku.S."/>
        </authorList>
    </citation>
    <scope>NUCLEOTIDE SEQUENCE [LARGE SCALE GENOMIC DNA]</scope>
</reference>
<gene>
    <name evidence="2" type="ORF">chiPu_0011621</name>
</gene>
<dbReference type="InterPro" id="IPR028765">
    <property type="entry name" value="IQCB1"/>
</dbReference>
<proteinExistence type="predicted"/>
<dbReference type="EMBL" id="BEZZ01000490">
    <property type="protein sequence ID" value="GCC33153.1"/>
    <property type="molecule type" value="Genomic_DNA"/>
</dbReference>
<dbReference type="InterPro" id="IPR000048">
    <property type="entry name" value="IQ_motif_EF-hand-BS"/>
</dbReference>
<evidence type="ECO:0008006" key="4">
    <source>
        <dbReference type="Google" id="ProtNLM"/>
    </source>
</evidence>
<organism evidence="2 3">
    <name type="scientific">Chiloscyllium punctatum</name>
    <name type="common">Brownbanded bambooshark</name>
    <name type="synonym">Hemiscyllium punctatum</name>
    <dbReference type="NCBI Taxonomy" id="137246"/>
    <lineage>
        <taxon>Eukaryota</taxon>
        <taxon>Metazoa</taxon>
        <taxon>Chordata</taxon>
        <taxon>Craniata</taxon>
        <taxon>Vertebrata</taxon>
        <taxon>Chondrichthyes</taxon>
        <taxon>Elasmobranchii</taxon>
        <taxon>Galeomorphii</taxon>
        <taxon>Galeoidea</taxon>
        <taxon>Orectolobiformes</taxon>
        <taxon>Hemiscylliidae</taxon>
        <taxon>Chiloscyllium</taxon>
    </lineage>
</organism>
<dbReference type="OrthoDB" id="8178106at2759"/>
<dbReference type="PANTHER" id="PTHR15673">
    <property type="entry name" value="IQ CALMODULIN-BINDING MOTIF CONTAINING PROTEIN 1"/>
    <property type="match status" value="1"/>
</dbReference>
<dbReference type="STRING" id="137246.A0A401SS27"/>
<keyword evidence="3" id="KW-1185">Reference proteome</keyword>
<keyword evidence="1" id="KW-0175">Coiled coil</keyword>
<dbReference type="Pfam" id="PF00612">
    <property type="entry name" value="IQ"/>
    <property type="match status" value="2"/>
</dbReference>
<name>A0A401SS27_CHIPU</name>
<protein>
    <recommendedName>
        <fullName evidence="4">IQ motif containing B1</fullName>
    </recommendedName>
</protein>